<dbReference type="Proteomes" id="UP001169006">
    <property type="component" value="Unassembled WGS sequence"/>
</dbReference>
<organism evidence="1 2">
    <name type="scientific">Rhizobium oryzicola</name>
    <dbReference type="NCBI Taxonomy" id="1232668"/>
    <lineage>
        <taxon>Bacteria</taxon>
        <taxon>Pseudomonadati</taxon>
        <taxon>Pseudomonadota</taxon>
        <taxon>Alphaproteobacteria</taxon>
        <taxon>Hyphomicrobiales</taxon>
        <taxon>Rhizobiaceae</taxon>
        <taxon>Rhizobium/Agrobacterium group</taxon>
        <taxon>Rhizobium</taxon>
    </lineage>
</organism>
<dbReference type="RefSeq" id="WP_302078773.1">
    <property type="nucleotide sequence ID" value="NZ_JAUKWQ010000009.1"/>
</dbReference>
<gene>
    <name evidence="1" type="ORF">Q2T52_20760</name>
</gene>
<dbReference type="InterPro" id="IPR038293">
    <property type="entry name" value="ATPase_inh_sub_z_sf"/>
</dbReference>
<keyword evidence="2" id="KW-1185">Reference proteome</keyword>
<accession>A0ABT8T1W5</accession>
<protein>
    <submittedName>
        <fullName evidence="1">ATPase inhibitor subunit zeta</fullName>
    </submittedName>
</protein>
<dbReference type="Gene3D" id="1.10.790.20">
    <property type="entry name" value="Domain of unknown function DUF1476"/>
    <property type="match status" value="1"/>
</dbReference>
<evidence type="ECO:0000313" key="1">
    <source>
        <dbReference type="EMBL" id="MDO1584525.1"/>
    </source>
</evidence>
<comment type="caution">
    <text evidence="1">The sequence shown here is derived from an EMBL/GenBank/DDBJ whole genome shotgun (WGS) entry which is preliminary data.</text>
</comment>
<name>A0ABT8T1W5_9HYPH</name>
<dbReference type="PIRSF" id="PIRSF031780">
    <property type="entry name" value="UCP031780"/>
    <property type="match status" value="1"/>
</dbReference>
<dbReference type="InterPro" id="IPR009945">
    <property type="entry name" value="ATPase_inh_sub_z"/>
</dbReference>
<reference evidence="1" key="2">
    <citation type="submission" date="2023-07" db="EMBL/GenBank/DDBJ databases">
        <authorList>
            <person name="Sun H."/>
        </authorList>
    </citation>
    <scope>NUCLEOTIDE SEQUENCE</scope>
    <source>
        <strain evidence="1">05753</strain>
    </source>
</reference>
<evidence type="ECO:0000313" key="2">
    <source>
        <dbReference type="Proteomes" id="UP001169006"/>
    </source>
</evidence>
<dbReference type="Pfam" id="PF07345">
    <property type="entry name" value="ATPaseInh_sub_z"/>
    <property type="match status" value="1"/>
</dbReference>
<sequence length="105" mass="11766">MITLKDRARALENKFAYEQDVVFRAAARRNKLVGLWAAQLMERTDPIAYAEELAAWAVNNPSSEELVTQLRRDFDAARVAFPEDGLADRLNAMLVEVLADMKAAA</sequence>
<dbReference type="EMBL" id="JAUKWQ010000009">
    <property type="protein sequence ID" value="MDO1584525.1"/>
    <property type="molecule type" value="Genomic_DNA"/>
</dbReference>
<reference evidence="1" key="1">
    <citation type="journal article" date="2015" name="Int. J. Syst. Evol. Microbiol.">
        <title>Rhizobium oryzicola sp. nov., potential plant-growth-promoting endophytic bacteria isolated from rice roots.</title>
        <authorList>
            <person name="Zhang X.X."/>
            <person name="Gao J.S."/>
            <person name="Cao Y.H."/>
            <person name="Sheirdil R.A."/>
            <person name="Wang X.C."/>
            <person name="Zhang L."/>
        </authorList>
    </citation>
    <scope>NUCLEOTIDE SEQUENCE</scope>
    <source>
        <strain evidence="1">05753</strain>
    </source>
</reference>
<proteinExistence type="predicted"/>